<reference evidence="2 3" key="1">
    <citation type="submission" date="2019-05" db="EMBL/GenBank/DDBJ databases">
        <title>Another draft genome of Portunus trituberculatus and its Hox gene families provides insights of decapod evolution.</title>
        <authorList>
            <person name="Jeong J.-H."/>
            <person name="Song I."/>
            <person name="Kim S."/>
            <person name="Choi T."/>
            <person name="Kim D."/>
            <person name="Ryu S."/>
            <person name="Kim W."/>
        </authorList>
    </citation>
    <scope>NUCLEOTIDE SEQUENCE [LARGE SCALE GENOMIC DNA]</scope>
    <source>
        <tissue evidence="2">Muscle</tissue>
    </source>
</reference>
<sequence>MPMFIMSLAEVQACLKLSQIPFLQTMRNTSYFCSVLLVSDEQEYQQIESSHDTVTPLQKKHQHNFLGIGHRSNVQQDVLHTLLPLWAHILLQQFSHNRNQLQTVILKAYFILFGLDCLYCILIITSQQFLPHYFPKVHLISHWGW</sequence>
<keyword evidence="3" id="KW-1185">Reference proteome</keyword>
<accession>A0A5B7DX27</accession>
<protein>
    <submittedName>
        <fullName evidence="2">Uncharacterized protein</fullName>
    </submittedName>
</protein>
<evidence type="ECO:0000313" key="3">
    <source>
        <dbReference type="Proteomes" id="UP000324222"/>
    </source>
</evidence>
<keyword evidence="1" id="KW-1133">Transmembrane helix</keyword>
<dbReference type="Proteomes" id="UP000324222">
    <property type="component" value="Unassembled WGS sequence"/>
</dbReference>
<organism evidence="2 3">
    <name type="scientific">Portunus trituberculatus</name>
    <name type="common">Swimming crab</name>
    <name type="synonym">Neptunus trituberculatus</name>
    <dbReference type="NCBI Taxonomy" id="210409"/>
    <lineage>
        <taxon>Eukaryota</taxon>
        <taxon>Metazoa</taxon>
        <taxon>Ecdysozoa</taxon>
        <taxon>Arthropoda</taxon>
        <taxon>Crustacea</taxon>
        <taxon>Multicrustacea</taxon>
        <taxon>Malacostraca</taxon>
        <taxon>Eumalacostraca</taxon>
        <taxon>Eucarida</taxon>
        <taxon>Decapoda</taxon>
        <taxon>Pleocyemata</taxon>
        <taxon>Brachyura</taxon>
        <taxon>Eubrachyura</taxon>
        <taxon>Portunoidea</taxon>
        <taxon>Portunidae</taxon>
        <taxon>Portuninae</taxon>
        <taxon>Portunus</taxon>
    </lineage>
</organism>
<comment type="caution">
    <text evidence="2">The sequence shown here is derived from an EMBL/GenBank/DDBJ whole genome shotgun (WGS) entry which is preliminary data.</text>
</comment>
<feature type="transmembrane region" description="Helical" evidence="1">
    <location>
        <begin position="104"/>
        <end position="124"/>
    </location>
</feature>
<keyword evidence="1" id="KW-0812">Transmembrane</keyword>
<keyword evidence="1" id="KW-0472">Membrane</keyword>
<dbReference type="AlphaFoldDB" id="A0A5B7DX27"/>
<evidence type="ECO:0000256" key="1">
    <source>
        <dbReference type="SAM" id="Phobius"/>
    </source>
</evidence>
<gene>
    <name evidence="2" type="ORF">E2C01_018705</name>
</gene>
<name>A0A5B7DX27_PORTR</name>
<evidence type="ECO:0000313" key="2">
    <source>
        <dbReference type="EMBL" id="MPC25587.1"/>
    </source>
</evidence>
<dbReference type="EMBL" id="VSRR010001481">
    <property type="protein sequence ID" value="MPC25587.1"/>
    <property type="molecule type" value="Genomic_DNA"/>
</dbReference>
<proteinExistence type="predicted"/>